<dbReference type="OrthoDB" id="9820858at2"/>
<dbReference type="EMBL" id="VLLL01000009">
    <property type="protein sequence ID" value="TWJ07852.1"/>
    <property type="molecule type" value="Genomic_DNA"/>
</dbReference>
<accession>A0A562UQF0</accession>
<evidence type="ECO:0000313" key="2">
    <source>
        <dbReference type="Proteomes" id="UP000321617"/>
    </source>
</evidence>
<sequence length="335" mass="36197">MTLQMEAVLAELPDDLRPVATRLWRRAGDVTDEVTETLMYAYKVLGEVPGRPESLEAGAGILETGVAVELADVIADLESAHPDVSQSWQGGGSEAFTRYMPRLTEAVSHLHQAVLDTAAAVKAFNVSMTLLWERLLRRVDRSADEVTFAVSAAGPDRVQAAISVIGIVEEFAEYVDQLAESLVALRADSHQAGSLLVSAAEPAPGLTATANGLRLPSPSEDMAEEWHPTHSQVWLDTRAMASLTAALSDSADCWRAAADSGMTAAREHFTVSAFGLAGVDFQPRVRDMLDRDVETYRGADRQLTELADTLRQIGRVWVSADDAVAEELRRGLDDA</sequence>
<dbReference type="Gene3D" id="1.10.287.1060">
    <property type="entry name" value="ESAT-6-like"/>
    <property type="match status" value="1"/>
</dbReference>
<dbReference type="InterPro" id="IPR036689">
    <property type="entry name" value="ESAT-6-like_sf"/>
</dbReference>
<evidence type="ECO:0000313" key="1">
    <source>
        <dbReference type="EMBL" id="TWJ07852.1"/>
    </source>
</evidence>
<reference evidence="1 2" key="1">
    <citation type="journal article" date="2013" name="Stand. Genomic Sci.">
        <title>Genomic Encyclopedia of Type Strains, Phase I: The one thousand microbial genomes (KMG-I) project.</title>
        <authorList>
            <person name="Kyrpides N.C."/>
            <person name="Woyke T."/>
            <person name="Eisen J.A."/>
            <person name="Garrity G."/>
            <person name="Lilburn T.G."/>
            <person name="Beck B.J."/>
            <person name="Whitman W.B."/>
            <person name="Hugenholtz P."/>
            <person name="Klenk H.P."/>
        </authorList>
    </citation>
    <scope>NUCLEOTIDE SEQUENCE [LARGE SCALE GENOMIC DNA]</scope>
    <source>
        <strain evidence="1 2">DSM 45044</strain>
    </source>
</reference>
<comment type="caution">
    <text evidence="1">The sequence shown here is derived from an EMBL/GenBank/DDBJ whole genome shotgun (WGS) entry which is preliminary data.</text>
</comment>
<protein>
    <submittedName>
        <fullName evidence="1">Uncharacterized protein</fullName>
    </submittedName>
</protein>
<name>A0A562UQF0_9ACTN</name>
<keyword evidence="2" id="KW-1185">Reference proteome</keyword>
<dbReference type="SUPFAM" id="SSF140453">
    <property type="entry name" value="EsxAB dimer-like"/>
    <property type="match status" value="1"/>
</dbReference>
<dbReference type="Proteomes" id="UP000321617">
    <property type="component" value="Unassembled WGS sequence"/>
</dbReference>
<dbReference type="RefSeq" id="WP_147143094.1">
    <property type="nucleotide sequence ID" value="NZ_BAABIJ010000005.1"/>
</dbReference>
<organism evidence="1 2">
    <name type="scientific">Stackebrandtia albiflava</name>
    <dbReference type="NCBI Taxonomy" id="406432"/>
    <lineage>
        <taxon>Bacteria</taxon>
        <taxon>Bacillati</taxon>
        <taxon>Actinomycetota</taxon>
        <taxon>Actinomycetes</taxon>
        <taxon>Glycomycetales</taxon>
        <taxon>Glycomycetaceae</taxon>
        <taxon>Stackebrandtia</taxon>
    </lineage>
</organism>
<gene>
    <name evidence="1" type="ORF">LX16_4633</name>
</gene>
<proteinExistence type="predicted"/>
<dbReference type="AlphaFoldDB" id="A0A562UQF0"/>